<organism evidence="1 2">
    <name type="scientific">Actinoplanes sichuanensis</name>
    <dbReference type="NCBI Taxonomy" id="512349"/>
    <lineage>
        <taxon>Bacteria</taxon>
        <taxon>Bacillati</taxon>
        <taxon>Actinomycetota</taxon>
        <taxon>Actinomycetes</taxon>
        <taxon>Micromonosporales</taxon>
        <taxon>Micromonosporaceae</taxon>
        <taxon>Actinoplanes</taxon>
    </lineage>
</organism>
<evidence type="ECO:0008006" key="3">
    <source>
        <dbReference type="Google" id="ProtNLM"/>
    </source>
</evidence>
<sequence length="88" mass="10019">MPKPKRPVWKATARALVLYNPEGQWRFAIYNDAGIIDGGIPDTSAKIAPDEAQAWLLANVEEITEQRYVAEWKQNQPHWWSADLTVVS</sequence>
<accession>A0ABW4AVY9</accession>
<name>A0ABW4AVY9_9ACTN</name>
<keyword evidence="2" id="KW-1185">Reference proteome</keyword>
<dbReference type="Proteomes" id="UP001597183">
    <property type="component" value="Unassembled WGS sequence"/>
</dbReference>
<dbReference type="RefSeq" id="WP_317795074.1">
    <property type="nucleotide sequence ID" value="NZ_AP028461.1"/>
</dbReference>
<proteinExistence type="predicted"/>
<dbReference type="EMBL" id="JBHTMK010000081">
    <property type="protein sequence ID" value="MFD1374358.1"/>
    <property type="molecule type" value="Genomic_DNA"/>
</dbReference>
<gene>
    <name evidence="1" type="ORF">ACFQ5G_54285</name>
</gene>
<evidence type="ECO:0000313" key="2">
    <source>
        <dbReference type="Proteomes" id="UP001597183"/>
    </source>
</evidence>
<reference evidence="2" key="1">
    <citation type="journal article" date="2019" name="Int. J. Syst. Evol. Microbiol.">
        <title>The Global Catalogue of Microorganisms (GCM) 10K type strain sequencing project: providing services to taxonomists for standard genome sequencing and annotation.</title>
        <authorList>
            <consortium name="The Broad Institute Genomics Platform"/>
            <consortium name="The Broad Institute Genome Sequencing Center for Infectious Disease"/>
            <person name="Wu L."/>
            <person name="Ma J."/>
        </authorList>
    </citation>
    <scope>NUCLEOTIDE SEQUENCE [LARGE SCALE GENOMIC DNA]</scope>
    <source>
        <strain evidence="2">CCM 7526</strain>
    </source>
</reference>
<evidence type="ECO:0000313" key="1">
    <source>
        <dbReference type="EMBL" id="MFD1374358.1"/>
    </source>
</evidence>
<comment type="caution">
    <text evidence="1">The sequence shown here is derived from an EMBL/GenBank/DDBJ whole genome shotgun (WGS) entry which is preliminary data.</text>
</comment>
<protein>
    <recommendedName>
        <fullName evidence="3">DUF1508 domain-containing protein</fullName>
    </recommendedName>
</protein>